<keyword evidence="6" id="KW-1162">Viral penetration into host cytoplasm</keyword>
<dbReference type="InterPro" id="IPR000776">
    <property type="entry name" value="Fusion_F0_Paramyxovir"/>
</dbReference>
<dbReference type="GO" id="GO:0019031">
    <property type="term" value="C:viral envelope"/>
    <property type="evidence" value="ECO:0007669"/>
    <property type="project" value="UniProtKB-KW"/>
</dbReference>
<keyword evidence="16" id="KW-0325">Glycoprotein</keyword>
<dbReference type="SUPFAM" id="SSF58069">
    <property type="entry name" value="Virus ectodomain"/>
    <property type="match status" value="1"/>
</dbReference>
<keyword evidence="13" id="KW-0175">Coiled coil</keyword>
<organism evidence="19 20">
    <name type="scientific">giant squirrel virus</name>
    <dbReference type="NCBI Taxonomy" id="2847092"/>
    <lineage>
        <taxon>Viruses</taxon>
        <taxon>Riboviria</taxon>
        <taxon>Orthornavirae</taxon>
        <taxon>Negarnaviricota</taxon>
        <taxon>Haploviricotina</taxon>
        <taxon>Monjiviricetes</taxon>
        <taxon>Mononegavirales</taxon>
        <taxon>Paramyxoviridae</taxon>
        <taxon>Feraresvirinae</taxon>
        <taxon>Respirovirus</taxon>
        <taxon>Respirovirus ratufae</taxon>
    </lineage>
</organism>
<evidence type="ECO:0000256" key="13">
    <source>
        <dbReference type="ARBA" id="ARBA00023054"/>
    </source>
</evidence>
<evidence type="ECO:0000256" key="18">
    <source>
        <dbReference type="RuleBase" id="RU003705"/>
    </source>
</evidence>
<dbReference type="GO" id="GO:0055036">
    <property type="term" value="C:virion membrane"/>
    <property type="evidence" value="ECO:0007669"/>
    <property type="project" value="UniProtKB-SubCell"/>
</dbReference>
<dbReference type="KEGG" id="vg:80545215"/>
<keyword evidence="14 18" id="KW-0472">Membrane</keyword>
<dbReference type="GeneID" id="80545215"/>
<keyword evidence="9" id="KW-0946">Virion</keyword>
<keyword evidence="11 18" id="KW-0261">Viral envelope protein</keyword>
<dbReference type="Proteomes" id="UP000280633">
    <property type="component" value="Segment"/>
</dbReference>
<evidence type="ECO:0000256" key="3">
    <source>
        <dbReference type="ARBA" id="ARBA00022506"/>
    </source>
</evidence>
<evidence type="ECO:0000256" key="8">
    <source>
        <dbReference type="ARBA" id="ARBA00022729"/>
    </source>
</evidence>
<evidence type="ECO:0000256" key="1">
    <source>
        <dbReference type="ARBA" id="ARBA00008211"/>
    </source>
</evidence>
<sequence>MAAESPNPVHIITISLIMLTTLSQCQIPRDKLSNIGVIIDEGKALKIAGSHESRYIVLSLVPGVDTSNDCGTTQIVQYKNLLNRLLIPLRDALDLQESLITVTNETSVTPDLGQFRVFGAVIGTIALGVAASAQITAGVALAEVREVKRDIELIKDSISKTHKSIEFLQNSVGEQILALKTLQDFVNDEIKPAIDELGCETAALRLGIKLSQHYSELLTAFGSNLRTIGEKSLTLQALSSLYSTNITEIMTTVDTGQANIYDIIYTEQIKGTVIDVDLERYMVTLSVKIPILSEIPGVLIYRASSISYNIDGEEWYVTVPSHILSRTSFIGGANIAECVESRLAYICPRDPAQLISPEQQRCLLGDTTSCPVTRVIDSLIPKFAFLNGGVVANCIASTCTCGKSRRPVSQDRSRGVIFLTYDNCGLIGVNGIELYANSKGHDATWGDHNLTVGPAVSIKPIDISLNLAAATDFLEDSRAELEKARKILAEVGGWHNSRTVQITIIVLVILILIVMIGVIVVLYKTRRTFVNNNAQKERLENIYTLEPKTKYMYTNGAFEPPIRQGRAPPSLYS</sequence>
<evidence type="ECO:0000256" key="16">
    <source>
        <dbReference type="ARBA" id="ARBA00023180"/>
    </source>
</evidence>
<evidence type="ECO:0000256" key="4">
    <source>
        <dbReference type="ARBA" id="ARBA00022511"/>
    </source>
</evidence>
<dbReference type="EMBL" id="LS992584">
    <property type="protein sequence ID" value="SYZ47179.1"/>
    <property type="molecule type" value="Viral_cRNA"/>
</dbReference>
<evidence type="ECO:0000256" key="6">
    <source>
        <dbReference type="ARBA" id="ARBA00022595"/>
    </source>
</evidence>
<dbReference type="GO" id="GO:0019064">
    <property type="term" value="P:fusion of virus membrane with host plasma membrane"/>
    <property type="evidence" value="ECO:0007669"/>
    <property type="project" value="UniProtKB-KW"/>
</dbReference>
<evidence type="ECO:0000256" key="15">
    <source>
        <dbReference type="ARBA" id="ARBA00023157"/>
    </source>
</evidence>
<reference evidence="19 20" key="1">
    <citation type="submission" date="2018-08" db="EMBL/GenBank/DDBJ databases">
        <authorList>
            <consortium name="IVD NGS Lab"/>
        </authorList>
    </citation>
    <scope>NUCLEOTIDE SEQUENCE [LARGE SCALE GENOMIC DNA]</scope>
    <source>
        <strain evidence="19">GSqRV/LKA/2009</strain>
    </source>
</reference>
<keyword evidence="10" id="KW-1043">Host membrane</keyword>
<keyword evidence="8" id="KW-0732">Signal</keyword>
<evidence type="ECO:0000256" key="14">
    <source>
        <dbReference type="ARBA" id="ARBA00023136"/>
    </source>
</evidence>
<evidence type="ECO:0000256" key="5">
    <source>
        <dbReference type="ARBA" id="ARBA00022521"/>
    </source>
</evidence>
<dbReference type="RefSeq" id="YP_010806261.1">
    <property type="nucleotide sequence ID" value="NC_077219.1"/>
</dbReference>
<dbReference type="Pfam" id="PF00523">
    <property type="entry name" value="Fusion_gly"/>
    <property type="match status" value="1"/>
</dbReference>
<keyword evidence="17" id="KW-1160">Virus entry into host cell</keyword>
<evidence type="ECO:0000256" key="7">
    <source>
        <dbReference type="ARBA" id="ARBA00022692"/>
    </source>
</evidence>
<evidence type="ECO:0000256" key="10">
    <source>
        <dbReference type="ARBA" id="ARBA00022870"/>
    </source>
</evidence>
<keyword evidence="7 18" id="KW-0812">Transmembrane</keyword>
<evidence type="ECO:0000256" key="12">
    <source>
        <dbReference type="ARBA" id="ARBA00022989"/>
    </source>
</evidence>
<comment type="subcellular location">
    <subcellularLocation>
        <location evidence="18">Virion membrane</location>
        <topology evidence="18">Single-pass type I membrane protein</topology>
    </subcellularLocation>
    <subcellularLocation>
        <location evidence="18">Host cell membrane</location>
        <topology evidence="18">Single-pass membrane protein</topology>
    </subcellularLocation>
</comment>
<evidence type="ECO:0000256" key="17">
    <source>
        <dbReference type="ARBA" id="ARBA00023296"/>
    </source>
</evidence>
<keyword evidence="20" id="KW-1185">Reference proteome</keyword>
<dbReference type="Gene3D" id="2.60.40.1690">
    <property type="entry name" value="Head and neck region of the ectodomain of NDV fusion glycoprotein"/>
    <property type="match status" value="1"/>
</dbReference>
<keyword evidence="5" id="KW-1169">Fusion of virus membrane with host cell membrane</keyword>
<evidence type="ECO:0000256" key="2">
    <source>
        <dbReference type="ARBA" id="ARBA00016586"/>
    </source>
</evidence>
<dbReference type="Gene3D" id="1.10.287.2480">
    <property type="match status" value="2"/>
</dbReference>
<keyword evidence="15" id="KW-1015">Disulfide bond</keyword>
<comment type="subunit">
    <text evidence="18">Homotrimer of disulfide-linked F1-F2.</text>
</comment>
<feature type="transmembrane region" description="Helical" evidence="18">
    <location>
        <begin position="502"/>
        <end position="523"/>
    </location>
</feature>
<keyword evidence="4" id="KW-1032">Host cell membrane</keyword>
<evidence type="ECO:0000313" key="19">
    <source>
        <dbReference type="EMBL" id="SYZ47179.1"/>
    </source>
</evidence>
<dbReference type="SUPFAM" id="SSF69922">
    <property type="entry name" value="Head and neck region of the ectodomain of NDV fusion glycoprotein"/>
    <property type="match status" value="1"/>
</dbReference>
<accession>A0A383SBC9</accession>
<dbReference type="GO" id="GO:0020002">
    <property type="term" value="C:host cell plasma membrane"/>
    <property type="evidence" value="ECO:0007669"/>
    <property type="project" value="UniProtKB-SubCell"/>
</dbReference>
<proteinExistence type="inferred from homology"/>
<keyword evidence="3" id="KW-1168">Fusion of virus membrane with host membrane</keyword>
<dbReference type="Gene3D" id="2.40.490.10">
    <property type="entry name" value="Newcastle disease virus like domain"/>
    <property type="match status" value="1"/>
</dbReference>
<gene>
    <name evidence="19" type="primary">F</name>
</gene>
<comment type="similarity">
    <text evidence="1 18">Belongs to the paramyxoviruses fusion glycoprotein family.</text>
</comment>
<evidence type="ECO:0000256" key="11">
    <source>
        <dbReference type="ARBA" id="ARBA00022879"/>
    </source>
</evidence>
<evidence type="ECO:0000256" key="9">
    <source>
        <dbReference type="ARBA" id="ARBA00022844"/>
    </source>
</evidence>
<name>A0A383SBC9_9MONO</name>
<dbReference type="GO" id="GO:0046718">
    <property type="term" value="P:symbiont entry into host cell"/>
    <property type="evidence" value="ECO:0007669"/>
    <property type="project" value="UniProtKB-KW"/>
</dbReference>
<protein>
    <recommendedName>
        <fullName evidence="2 18">Fusion glycoprotein F0</fullName>
    </recommendedName>
</protein>
<keyword evidence="12 18" id="KW-1133">Transmembrane helix</keyword>
<evidence type="ECO:0000313" key="20">
    <source>
        <dbReference type="Proteomes" id="UP000280633"/>
    </source>
</evidence>